<comment type="caution">
    <text evidence="8">The sequence shown here is derived from an EMBL/GenBank/DDBJ whole genome shotgun (WGS) entry which is preliminary data.</text>
</comment>
<dbReference type="PANTHER" id="PTHR33048">
    <property type="entry name" value="PTH11-LIKE INTEGRAL MEMBRANE PROTEIN (AFU_ORTHOLOGUE AFUA_5G11245)"/>
    <property type="match status" value="1"/>
</dbReference>
<reference evidence="8 9" key="1">
    <citation type="submission" date="2013-03" db="EMBL/GenBank/DDBJ databases">
        <title>The Genome Sequence of Exophiala aquamarina CBS 119918.</title>
        <authorList>
            <consortium name="The Broad Institute Genomics Platform"/>
            <person name="Cuomo C."/>
            <person name="de Hoog S."/>
            <person name="Gorbushina A."/>
            <person name="Walker B."/>
            <person name="Young S.K."/>
            <person name="Zeng Q."/>
            <person name="Gargeya S."/>
            <person name="Fitzgerald M."/>
            <person name="Haas B."/>
            <person name="Abouelleil A."/>
            <person name="Allen A.W."/>
            <person name="Alvarado L."/>
            <person name="Arachchi H.M."/>
            <person name="Berlin A.M."/>
            <person name="Chapman S.B."/>
            <person name="Gainer-Dewar J."/>
            <person name="Goldberg J."/>
            <person name="Griggs A."/>
            <person name="Gujja S."/>
            <person name="Hansen M."/>
            <person name="Howarth C."/>
            <person name="Imamovic A."/>
            <person name="Ireland A."/>
            <person name="Larimer J."/>
            <person name="McCowan C."/>
            <person name="Murphy C."/>
            <person name="Pearson M."/>
            <person name="Poon T.W."/>
            <person name="Priest M."/>
            <person name="Roberts A."/>
            <person name="Saif S."/>
            <person name="Shea T."/>
            <person name="Sisk P."/>
            <person name="Sykes S."/>
            <person name="Wortman J."/>
            <person name="Nusbaum C."/>
            <person name="Birren B."/>
        </authorList>
    </citation>
    <scope>NUCLEOTIDE SEQUENCE [LARGE SCALE GENOMIC DNA]</scope>
    <source>
        <strain evidence="8 9">CBS 119918</strain>
    </source>
</reference>
<evidence type="ECO:0000256" key="5">
    <source>
        <dbReference type="ARBA" id="ARBA00038359"/>
    </source>
</evidence>
<evidence type="ECO:0000256" key="1">
    <source>
        <dbReference type="ARBA" id="ARBA00004141"/>
    </source>
</evidence>
<evidence type="ECO:0000259" key="7">
    <source>
        <dbReference type="Pfam" id="PF20684"/>
    </source>
</evidence>
<dbReference type="PANTHER" id="PTHR33048:SF47">
    <property type="entry name" value="INTEGRAL MEMBRANE PROTEIN-RELATED"/>
    <property type="match status" value="1"/>
</dbReference>
<name>A0A072PIN9_9EURO</name>
<evidence type="ECO:0000256" key="6">
    <source>
        <dbReference type="SAM" id="Phobius"/>
    </source>
</evidence>
<feature type="transmembrane region" description="Helical" evidence="6">
    <location>
        <begin position="246"/>
        <end position="266"/>
    </location>
</feature>
<feature type="transmembrane region" description="Helical" evidence="6">
    <location>
        <begin position="88"/>
        <end position="114"/>
    </location>
</feature>
<feature type="transmembrane region" description="Helical" evidence="6">
    <location>
        <begin position="6"/>
        <end position="25"/>
    </location>
</feature>
<dbReference type="Pfam" id="PF20684">
    <property type="entry name" value="Fung_rhodopsin"/>
    <property type="match status" value="1"/>
</dbReference>
<dbReference type="STRING" id="1182545.A0A072PIN9"/>
<evidence type="ECO:0000313" key="8">
    <source>
        <dbReference type="EMBL" id="KEF59989.1"/>
    </source>
</evidence>
<feature type="transmembrane region" description="Helical" evidence="6">
    <location>
        <begin position="37"/>
        <end position="57"/>
    </location>
</feature>
<dbReference type="AlphaFoldDB" id="A0A072PIN9"/>
<dbReference type="OrthoDB" id="2988756at2759"/>
<proteinExistence type="inferred from homology"/>
<feature type="transmembrane region" description="Helical" evidence="6">
    <location>
        <begin position="211"/>
        <end position="234"/>
    </location>
</feature>
<sequence length="325" mass="36878">MSTTSHEALVTGFICSGFSMVILLIRIIASRIKQGRFDVSTIICAAAIIVIALRIAVNQYVLNYGTVNDVLFGKMDYFNPEDMRKLKIGSILSLFARLLITTFYWLQNCLLLLFYSQFFQVRAPRWTTILIRMCWIAISLTYVAVVLSTFLECHPFRLYWQVDPNPGHCIRAYIQLLLQGACNIVLDLHLLAISVPLLLVQHRTLSERLRIGTLFTLGFFCIIITCIRIAYIYAESSYQPTRSLWASVQMLVSCFVANAPTIYGSVKLIKRRKSEQTARRGSRPELWLHLQVTNENMSATNVPVLSRQATNSAAASEKAYSSWTP</sequence>
<dbReference type="InterPro" id="IPR052337">
    <property type="entry name" value="SAT4-like"/>
</dbReference>
<comment type="subcellular location">
    <subcellularLocation>
        <location evidence="1">Membrane</location>
        <topology evidence="1">Multi-pass membrane protein</topology>
    </subcellularLocation>
</comment>
<dbReference type="RefSeq" id="XP_013262579.1">
    <property type="nucleotide sequence ID" value="XM_013407125.1"/>
</dbReference>
<feature type="transmembrane region" description="Helical" evidence="6">
    <location>
        <begin position="126"/>
        <end position="150"/>
    </location>
</feature>
<dbReference type="HOGENOM" id="CLU_019101_1_0_1"/>
<evidence type="ECO:0000256" key="4">
    <source>
        <dbReference type="ARBA" id="ARBA00023136"/>
    </source>
</evidence>
<dbReference type="InterPro" id="IPR049326">
    <property type="entry name" value="Rhodopsin_dom_fungi"/>
</dbReference>
<dbReference type="Proteomes" id="UP000027920">
    <property type="component" value="Unassembled WGS sequence"/>
</dbReference>
<keyword evidence="9" id="KW-1185">Reference proteome</keyword>
<evidence type="ECO:0000313" key="9">
    <source>
        <dbReference type="Proteomes" id="UP000027920"/>
    </source>
</evidence>
<protein>
    <recommendedName>
        <fullName evidence="7">Rhodopsin domain-containing protein</fullName>
    </recommendedName>
</protein>
<accession>A0A072PIN9</accession>
<dbReference type="GO" id="GO:0016020">
    <property type="term" value="C:membrane"/>
    <property type="evidence" value="ECO:0007669"/>
    <property type="project" value="UniProtKB-SubCell"/>
</dbReference>
<feature type="domain" description="Rhodopsin" evidence="7">
    <location>
        <begin position="26"/>
        <end position="263"/>
    </location>
</feature>
<feature type="transmembrane region" description="Helical" evidence="6">
    <location>
        <begin position="170"/>
        <end position="199"/>
    </location>
</feature>
<gene>
    <name evidence="8" type="ORF">A1O9_04837</name>
</gene>
<keyword evidence="4 6" id="KW-0472">Membrane</keyword>
<keyword evidence="3 6" id="KW-1133">Transmembrane helix</keyword>
<keyword evidence="2 6" id="KW-0812">Transmembrane</keyword>
<dbReference type="VEuPathDB" id="FungiDB:A1O9_04837"/>
<comment type="similarity">
    <text evidence="5">Belongs to the SAT4 family.</text>
</comment>
<organism evidence="8 9">
    <name type="scientific">Exophiala aquamarina CBS 119918</name>
    <dbReference type="NCBI Taxonomy" id="1182545"/>
    <lineage>
        <taxon>Eukaryota</taxon>
        <taxon>Fungi</taxon>
        <taxon>Dikarya</taxon>
        <taxon>Ascomycota</taxon>
        <taxon>Pezizomycotina</taxon>
        <taxon>Eurotiomycetes</taxon>
        <taxon>Chaetothyriomycetidae</taxon>
        <taxon>Chaetothyriales</taxon>
        <taxon>Herpotrichiellaceae</taxon>
        <taxon>Exophiala</taxon>
    </lineage>
</organism>
<evidence type="ECO:0000256" key="2">
    <source>
        <dbReference type="ARBA" id="ARBA00022692"/>
    </source>
</evidence>
<dbReference type="GeneID" id="25279766"/>
<evidence type="ECO:0000256" key="3">
    <source>
        <dbReference type="ARBA" id="ARBA00022989"/>
    </source>
</evidence>
<dbReference type="EMBL" id="AMGV01000003">
    <property type="protein sequence ID" value="KEF59989.1"/>
    <property type="molecule type" value="Genomic_DNA"/>
</dbReference>